<dbReference type="GeneID" id="66068139"/>
<reference evidence="3" key="1">
    <citation type="submission" date="2020-03" db="EMBL/GenBank/DDBJ databases">
        <title>A mixture of massive structural variations and highly conserved coding sequences in Ustilaginoidea virens genome.</title>
        <authorList>
            <person name="Zhang K."/>
            <person name="Zhao Z."/>
            <person name="Zhang Z."/>
            <person name="Li Y."/>
            <person name="Hsiang T."/>
            <person name="Sun W."/>
        </authorList>
    </citation>
    <scope>NUCLEOTIDE SEQUENCE</scope>
    <source>
        <strain evidence="3">UV-8b</strain>
    </source>
</reference>
<feature type="region of interest" description="Disordered" evidence="1">
    <location>
        <begin position="170"/>
        <end position="192"/>
    </location>
</feature>
<dbReference type="EMBL" id="CP072758">
    <property type="protein sequence ID" value="QUC23121.1"/>
    <property type="molecule type" value="Genomic_DNA"/>
</dbReference>
<feature type="compositionally biased region" description="Polar residues" evidence="1">
    <location>
        <begin position="247"/>
        <end position="263"/>
    </location>
</feature>
<dbReference type="Pfam" id="PF12898">
    <property type="entry name" value="Stc1"/>
    <property type="match status" value="1"/>
</dbReference>
<evidence type="ECO:0000256" key="1">
    <source>
        <dbReference type="SAM" id="MobiDB-lite"/>
    </source>
</evidence>
<organism evidence="3 4">
    <name type="scientific">Ustilaginoidea virens</name>
    <name type="common">Rice false smut fungus</name>
    <name type="synonym">Villosiclava virens</name>
    <dbReference type="NCBI Taxonomy" id="1159556"/>
    <lineage>
        <taxon>Eukaryota</taxon>
        <taxon>Fungi</taxon>
        <taxon>Dikarya</taxon>
        <taxon>Ascomycota</taxon>
        <taxon>Pezizomycotina</taxon>
        <taxon>Sordariomycetes</taxon>
        <taxon>Hypocreomycetidae</taxon>
        <taxon>Hypocreales</taxon>
        <taxon>Clavicipitaceae</taxon>
        <taxon>Ustilaginoidea</taxon>
    </lineage>
</organism>
<feature type="domain" description="Stc1" evidence="2">
    <location>
        <begin position="23"/>
        <end position="96"/>
    </location>
</feature>
<dbReference type="OrthoDB" id="3514033at2759"/>
<proteinExistence type="predicted"/>
<evidence type="ECO:0000313" key="4">
    <source>
        <dbReference type="Proteomes" id="UP000027002"/>
    </source>
</evidence>
<dbReference type="Proteomes" id="UP000027002">
    <property type="component" value="Chromosome 6"/>
</dbReference>
<keyword evidence="4" id="KW-1185">Reference proteome</keyword>
<name>A0A8E5MKR0_USTVR</name>
<evidence type="ECO:0000259" key="2">
    <source>
        <dbReference type="Pfam" id="PF12898"/>
    </source>
</evidence>
<protein>
    <recommendedName>
        <fullName evidence="2">Stc1 domain-containing protein</fullName>
    </recommendedName>
</protein>
<evidence type="ECO:0000313" key="3">
    <source>
        <dbReference type="EMBL" id="QUC23121.1"/>
    </source>
</evidence>
<dbReference type="InterPro" id="IPR024630">
    <property type="entry name" value="Stc1"/>
</dbReference>
<feature type="region of interest" description="Disordered" evidence="1">
    <location>
        <begin position="334"/>
        <end position="419"/>
    </location>
</feature>
<gene>
    <name evidence="3" type="ORF">UV8b_07362</name>
</gene>
<feature type="region of interest" description="Disordered" evidence="1">
    <location>
        <begin position="245"/>
        <end position="310"/>
    </location>
</feature>
<dbReference type="RefSeq" id="XP_043000794.1">
    <property type="nucleotide sequence ID" value="XM_043144859.1"/>
</dbReference>
<dbReference type="KEGG" id="uvi:66068139"/>
<feature type="compositionally biased region" description="Basic and acidic residues" evidence="1">
    <location>
        <begin position="391"/>
        <end position="413"/>
    </location>
</feature>
<accession>A0A8E5MKR0</accession>
<dbReference type="AlphaFoldDB" id="A0A8E5MKR0"/>
<feature type="compositionally biased region" description="Low complexity" evidence="1">
    <location>
        <begin position="345"/>
        <end position="355"/>
    </location>
</feature>
<feature type="compositionally biased region" description="Low complexity" evidence="1">
    <location>
        <begin position="174"/>
        <end position="187"/>
    </location>
</feature>
<sequence length="419" mass="45558">MASRKGNAKGSSAPESVVPVRYRCKVGGEWKPIHAFSEKQQRLVHRQVDAREKVDAANSGMVCMEHSAAFRAELRCDLCGLNKPYDQFSKNMRKSDAPVTWTETQEPGVTPAPLETGHVSIEEQNKQVWNKKYTDSTDFFPDDMLPQAPITALSSLGIDYEQGLTRLTRDSRVKGSASVSSSTGSKAFDATSMPPHLANIVSSLFQTQGWAAASENTDSASHTSGPSLLSPSVVGWANLNDVPGSCASVTETEPAGSSSNNSFVERRGERTNDLPPHLRGYWMSEAHGKTASRGSSCGESSDGGSGSISTATTVRNEEMMKTQRRAPIQYHAWDNSGQMHGKLKSPTVSSSDASSTNCQTLDNDDWPSLPVSSQGPPPPSRKGAWHKAPRAQREDATQHMPARHIDPDIDEQRRLRHRG</sequence>